<protein>
    <submittedName>
        <fullName evidence="1">mRNA interferase MazF</fullName>
    </submittedName>
</protein>
<gene>
    <name evidence="1" type="ORF">HKBW3S44_01969</name>
</gene>
<organism evidence="1 2">
    <name type="scientific">Candidatus Hakubella thermalkaliphila</name>
    <dbReference type="NCBI Taxonomy" id="2754717"/>
    <lineage>
        <taxon>Bacteria</taxon>
        <taxon>Bacillati</taxon>
        <taxon>Actinomycetota</taxon>
        <taxon>Actinomycetota incertae sedis</taxon>
        <taxon>Candidatus Hakubellales</taxon>
        <taxon>Candidatus Hakubellaceae</taxon>
        <taxon>Candidatus Hakubella</taxon>
    </lineage>
</organism>
<comment type="caution">
    <text evidence="1">The sequence shown here is derived from an EMBL/GenBank/DDBJ whole genome shotgun (WGS) entry which is preliminary data.</text>
</comment>
<accession>A0A6V8Q0S2</accession>
<sequence>SSQTRHCVAEFDEVVQDRDHDFVESGLKVTSVIRIGRLAVVSGDLLLGAFGQISEHRLARIKRRLSEWLI</sequence>
<dbReference type="AlphaFoldDB" id="A0A6V8Q0S2"/>
<dbReference type="EMBL" id="BLSC01000475">
    <property type="protein sequence ID" value="GFP38288.1"/>
    <property type="molecule type" value="Genomic_DNA"/>
</dbReference>
<name>A0A6V8Q0S2_9ACTN</name>
<feature type="non-terminal residue" evidence="1">
    <location>
        <position position="1"/>
    </location>
</feature>
<dbReference type="Proteomes" id="UP000561271">
    <property type="component" value="Unassembled WGS sequence"/>
</dbReference>
<proteinExistence type="predicted"/>
<evidence type="ECO:0000313" key="1">
    <source>
        <dbReference type="EMBL" id="GFP38288.1"/>
    </source>
</evidence>
<reference evidence="1 2" key="1">
    <citation type="journal article" date="2020" name="Front. Microbiol.">
        <title>Single-cell genomics of novel Actinobacteria with the Wood-Ljungdahl pathway discovered in a serpentinizing system.</title>
        <authorList>
            <person name="Merino N."/>
            <person name="Kawai M."/>
            <person name="Boyd E.S."/>
            <person name="Colman D.R."/>
            <person name="McGlynn S.E."/>
            <person name="Nealson K.H."/>
            <person name="Kurokawa K."/>
            <person name="Hongoh Y."/>
        </authorList>
    </citation>
    <scope>NUCLEOTIDE SEQUENCE [LARGE SCALE GENOMIC DNA]</scope>
    <source>
        <strain evidence="1 2">S44</strain>
    </source>
</reference>
<evidence type="ECO:0000313" key="2">
    <source>
        <dbReference type="Proteomes" id="UP000561271"/>
    </source>
</evidence>